<accession>A0A8A4TDD0</accession>
<dbReference type="InterPro" id="IPR007485">
    <property type="entry name" value="LPS_assembly_LptE"/>
</dbReference>
<sequence length="201" mass="22263">MWKRRLFLSGLIASVLLGCLGCGYHLVDWSSASYATLAVKPVDGSAPTSVVRSRMRDALITRCLAGSALRPVDSEADLALHSTMSQYRENIIATDTDGRTKSVQFTFVISFELRDRQGKVIWSMRNYQYSDQYEKTTSQGAYRDEVVFLQDKALRAVADLVVTNISLAIAEHDARESSESKSEGDGGGQAEAQPDRTEEER</sequence>
<evidence type="ECO:0008006" key="4">
    <source>
        <dbReference type="Google" id="ProtNLM"/>
    </source>
</evidence>
<name>A0A8A4TDD0_SULCO</name>
<dbReference type="RefSeq" id="WP_237377246.1">
    <property type="nucleotide sequence ID" value="NZ_CP071793.1"/>
</dbReference>
<evidence type="ECO:0000313" key="2">
    <source>
        <dbReference type="EMBL" id="QTD47577.1"/>
    </source>
</evidence>
<dbReference type="PROSITE" id="PS51257">
    <property type="entry name" value="PROKAR_LIPOPROTEIN"/>
    <property type="match status" value="1"/>
</dbReference>
<organism evidence="2 3">
    <name type="scientific">Sulfidibacter corallicola</name>
    <dbReference type="NCBI Taxonomy" id="2818388"/>
    <lineage>
        <taxon>Bacteria</taxon>
        <taxon>Pseudomonadati</taxon>
        <taxon>Acidobacteriota</taxon>
        <taxon>Holophagae</taxon>
        <taxon>Acanthopleuribacterales</taxon>
        <taxon>Acanthopleuribacteraceae</taxon>
        <taxon>Sulfidibacter</taxon>
    </lineage>
</organism>
<reference evidence="2" key="1">
    <citation type="submission" date="2021-03" db="EMBL/GenBank/DDBJ databases">
        <title>Acanthopleuribacteraceae sp. M133.</title>
        <authorList>
            <person name="Wang G."/>
        </authorList>
    </citation>
    <scope>NUCLEOTIDE SEQUENCE</scope>
    <source>
        <strain evidence="2">M133</strain>
    </source>
</reference>
<dbReference type="GO" id="GO:0019867">
    <property type="term" value="C:outer membrane"/>
    <property type="evidence" value="ECO:0007669"/>
    <property type="project" value="InterPro"/>
</dbReference>
<protein>
    <recommendedName>
        <fullName evidence="4">Lipopolysaccharide-assembly</fullName>
    </recommendedName>
</protein>
<dbReference type="Proteomes" id="UP000663929">
    <property type="component" value="Chromosome"/>
</dbReference>
<gene>
    <name evidence="2" type="ORF">J3U87_18450</name>
</gene>
<keyword evidence="3" id="KW-1185">Reference proteome</keyword>
<dbReference type="GO" id="GO:0043165">
    <property type="term" value="P:Gram-negative-bacterium-type cell outer membrane assembly"/>
    <property type="evidence" value="ECO:0007669"/>
    <property type="project" value="InterPro"/>
</dbReference>
<evidence type="ECO:0000256" key="1">
    <source>
        <dbReference type="SAM" id="MobiDB-lite"/>
    </source>
</evidence>
<dbReference type="EMBL" id="CP071793">
    <property type="protein sequence ID" value="QTD47577.1"/>
    <property type="molecule type" value="Genomic_DNA"/>
</dbReference>
<proteinExistence type="predicted"/>
<dbReference type="AlphaFoldDB" id="A0A8A4TDD0"/>
<dbReference type="Gene3D" id="3.30.160.150">
    <property type="entry name" value="Lipoprotein like domain"/>
    <property type="match status" value="1"/>
</dbReference>
<feature type="compositionally biased region" description="Basic and acidic residues" evidence="1">
    <location>
        <begin position="172"/>
        <end position="184"/>
    </location>
</feature>
<dbReference type="Pfam" id="PF04390">
    <property type="entry name" value="LptE"/>
    <property type="match status" value="1"/>
</dbReference>
<dbReference type="KEGG" id="scor:J3U87_18450"/>
<feature type="region of interest" description="Disordered" evidence="1">
    <location>
        <begin position="172"/>
        <end position="201"/>
    </location>
</feature>
<evidence type="ECO:0000313" key="3">
    <source>
        <dbReference type="Proteomes" id="UP000663929"/>
    </source>
</evidence>